<dbReference type="Proteomes" id="UP000031030">
    <property type="component" value="Unassembled WGS sequence"/>
</dbReference>
<dbReference type="OrthoDB" id="5077620at2"/>
<dbReference type="AlphaFoldDB" id="A0A0B2A3W2"/>
<keyword evidence="3" id="KW-1185">Reference proteome</keyword>
<reference evidence="2 3" key="1">
    <citation type="submission" date="2014-11" db="EMBL/GenBank/DDBJ databases">
        <title>Genome sequence of Microbacterium mangrovi MUSC 115(T).</title>
        <authorList>
            <person name="Lee L.-H."/>
        </authorList>
    </citation>
    <scope>NUCLEOTIDE SEQUENCE [LARGE SCALE GENOMIC DNA]</scope>
    <source>
        <strain evidence="2 3">MUSC 115</strain>
    </source>
</reference>
<accession>A0A0B2A3W2</accession>
<evidence type="ECO:0000313" key="3">
    <source>
        <dbReference type="Proteomes" id="UP000031030"/>
    </source>
</evidence>
<keyword evidence="1" id="KW-0472">Membrane</keyword>
<gene>
    <name evidence="2" type="ORF">LK09_16550</name>
</gene>
<keyword evidence="1" id="KW-1133">Transmembrane helix</keyword>
<feature type="transmembrane region" description="Helical" evidence="1">
    <location>
        <begin position="72"/>
        <end position="94"/>
    </location>
</feature>
<dbReference type="STRING" id="1348253.LK09_16550"/>
<protein>
    <submittedName>
        <fullName evidence="2">Uncharacterized protein</fullName>
    </submittedName>
</protein>
<name>A0A0B2A3W2_9MICO</name>
<dbReference type="EMBL" id="JTDK01000016">
    <property type="protein sequence ID" value="KHK96257.1"/>
    <property type="molecule type" value="Genomic_DNA"/>
</dbReference>
<keyword evidence="1" id="KW-0812">Transmembrane</keyword>
<feature type="transmembrane region" description="Helical" evidence="1">
    <location>
        <begin position="39"/>
        <end position="60"/>
    </location>
</feature>
<sequence length="95" mass="9749">MSAPDLAPRGTLGGIIAVWVMAALIGIAVGVFVPTPWQPAWAALGMAGCLVLSFVVQLAYGRTERFIQRIGASCLGSLLVLGLISGGFAIASLLH</sequence>
<evidence type="ECO:0000313" key="2">
    <source>
        <dbReference type="EMBL" id="KHK96257.1"/>
    </source>
</evidence>
<comment type="caution">
    <text evidence="2">The sequence shown here is derived from an EMBL/GenBank/DDBJ whole genome shotgun (WGS) entry which is preliminary data.</text>
</comment>
<dbReference type="RefSeq" id="WP_039402083.1">
    <property type="nucleotide sequence ID" value="NZ_JTDK01000016.1"/>
</dbReference>
<evidence type="ECO:0000256" key="1">
    <source>
        <dbReference type="SAM" id="Phobius"/>
    </source>
</evidence>
<organism evidence="2 3">
    <name type="scientific">Microbacterium mangrovi</name>
    <dbReference type="NCBI Taxonomy" id="1348253"/>
    <lineage>
        <taxon>Bacteria</taxon>
        <taxon>Bacillati</taxon>
        <taxon>Actinomycetota</taxon>
        <taxon>Actinomycetes</taxon>
        <taxon>Micrococcales</taxon>
        <taxon>Microbacteriaceae</taxon>
        <taxon>Microbacterium</taxon>
    </lineage>
</organism>
<proteinExistence type="predicted"/>
<feature type="transmembrane region" description="Helical" evidence="1">
    <location>
        <begin position="12"/>
        <end position="33"/>
    </location>
</feature>